<dbReference type="Proteomes" id="UP000288805">
    <property type="component" value="Unassembled WGS sequence"/>
</dbReference>
<evidence type="ECO:0000313" key="3">
    <source>
        <dbReference type="Proteomes" id="UP000288805"/>
    </source>
</evidence>
<sequence length="111" mass="13145">MYVLFQRQIFSVGCWLYVNWNKEPSVWDGIVLFYLDENSIQDYESDEKFSISDDRISHLLPTSYQDMIVRVYSKKPELVGAISEAFENFQVKTYGIKAQVHATPEKKIRRR</sequence>
<dbReference type="EMBL" id="QGNW01001302">
    <property type="protein sequence ID" value="RVW46471.1"/>
    <property type="molecule type" value="Genomic_DNA"/>
</dbReference>
<dbReference type="PANTHER" id="PTHR11373:SF4">
    <property type="entry name" value="DEOXYNUCLEOSIDE TRIPHOSPHATE TRIPHOSPHOHYDROLASE SAMHD1"/>
    <property type="match status" value="1"/>
</dbReference>
<reference evidence="2 3" key="1">
    <citation type="journal article" date="2018" name="PLoS Genet.">
        <title>Population sequencing reveals clonal diversity and ancestral inbreeding in the grapevine cultivar Chardonnay.</title>
        <authorList>
            <person name="Roach M.J."/>
            <person name="Johnson D.L."/>
            <person name="Bohlmann J."/>
            <person name="van Vuuren H.J."/>
            <person name="Jones S.J."/>
            <person name="Pretorius I.S."/>
            <person name="Schmidt S.A."/>
            <person name="Borneman A.R."/>
        </authorList>
    </citation>
    <scope>NUCLEOTIDE SEQUENCE [LARGE SCALE GENOMIC DNA]</scope>
    <source>
        <strain evidence="3">cv. Chardonnay</strain>
        <strain evidence="2">I10V1</strain>
        <tissue evidence="2">Leaf</tissue>
    </source>
</reference>
<name>A0A438JIW0_VITVI</name>
<comment type="caution">
    <text evidence="2">The sequence shown here is derived from an EMBL/GenBank/DDBJ whole genome shotgun (WGS) entry which is preliminary data.</text>
</comment>
<organism evidence="2 3">
    <name type="scientific">Vitis vinifera</name>
    <name type="common">Grape</name>
    <dbReference type="NCBI Taxonomy" id="29760"/>
    <lineage>
        <taxon>Eukaryota</taxon>
        <taxon>Viridiplantae</taxon>
        <taxon>Streptophyta</taxon>
        <taxon>Embryophyta</taxon>
        <taxon>Tracheophyta</taxon>
        <taxon>Spermatophyta</taxon>
        <taxon>Magnoliopsida</taxon>
        <taxon>eudicotyledons</taxon>
        <taxon>Gunneridae</taxon>
        <taxon>Pentapetalae</taxon>
        <taxon>rosids</taxon>
        <taxon>Vitales</taxon>
        <taxon>Vitaceae</taxon>
        <taxon>Viteae</taxon>
        <taxon>Vitis</taxon>
    </lineage>
</organism>
<evidence type="ECO:0000313" key="1">
    <source>
        <dbReference type="EMBL" id="RVW46471.1"/>
    </source>
</evidence>
<dbReference type="EMBL" id="QGNW01000040">
    <property type="protein sequence ID" value="RVX08884.1"/>
    <property type="molecule type" value="Genomic_DNA"/>
</dbReference>
<dbReference type="PANTHER" id="PTHR11373">
    <property type="entry name" value="DEOXYNUCLEOSIDE TRIPHOSPHATE TRIPHOSPHOHYDROLASE"/>
    <property type="match status" value="1"/>
</dbReference>
<dbReference type="AlphaFoldDB" id="A0A438JIW0"/>
<proteinExistence type="predicted"/>
<dbReference type="Gene3D" id="3.30.70.2760">
    <property type="match status" value="1"/>
</dbReference>
<gene>
    <name evidence="2" type="ORF">CK203_010960</name>
    <name evidence="1" type="ORF">CK203_067270</name>
</gene>
<dbReference type="OrthoDB" id="9991235at2759"/>
<protein>
    <submittedName>
        <fullName evidence="2">Uncharacterized protein</fullName>
    </submittedName>
</protein>
<accession>A0A438JIW0</accession>
<evidence type="ECO:0000313" key="2">
    <source>
        <dbReference type="EMBL" id="RVX08884.1"/>
    </source>
</evidence>
<dbReference type="InterPro" id="IPR050135">
    <property type="entry name" value="dGTPase-like"/>
</dbReference>